<reference evidence="3" key="1">
    <citation type="submission" date="2016-10" db="EMBL/GenBank/DDBJ databases">
        <authorList>
            <person name="Varghese N."/>
            <person name="Submissions S."/>
        </authorList>
    </citation>
    <scope>NUCLEOTIDE SEQUENCE [LARGE SCALE GENOMIC DNA]</scope>
    <source>
        <strain evidence="3">CGMCC 1.10783</strain>
    </source>
</reference>
<sequence>MLRVRPIVFTSRPEAWEPLLAALGMIKTVDDGGRREFDAGSGRLALQQVSPGAVEDGSTVFGVEIGDPAEFARRTVADGTRAEVIDTAHGTAVRVTAEDGFSFLADKAAHGAVCADADPALAVVGIWLTPAVERATQELRHIGARPRRDTPDGPDLSTKNGGILTVRAGDQPAGGPLEFEYDGGLDGLRARLASAGVAVREDGGTLLVGAPDGGELAVRRA</sequence>
<protein>
    <recommendedName>
        <fullName evidence="4">Glyoxalase-like domain-containing protein</fullName>
    </recommendedName>
</protein>
<organism evidence="2 3">
    <name type="scientific">Arthrobacter cupressi</name>
    <dbReference type="NCBI Taxonomy" id="1045773"/>
    <lineage>
        <taxon>Bacteria</taxon>
        <taxon>Bacillati</taxon>
        <taxon>Actinomycetota</taxon>
        <taxon>Actinomycetes</taxon>
        <taxon>Micrococcales</taxon>
        <taxon>Micrococcaceae</taxon>
        <taxon>Arthrobacter</taxon>
    </lineage>
</organism>
<keyword evidence="3" id="KW-1185">Reference proteome</keyword>
<evidence type="ECO:0000313" key="2">
    <source>
        <dbReference type="EMBL" id="SDJ61951.1"/>
    </source>
</evidence>
<dbReference type="AlphaFoldDB" id="A0A1G8V7B7"/>
<feature type="region of interest" description="Disordered" evidence="1">
    <location>
        <begin position="141"/>
        <end position="176"/>
    </location>
</feature>
<feature type="compositionally biased region" description="Basic and acidic residues" evidence="1">
    <location>
        <begin position="141"/>
        <end position="151"/>
    </location>
</feature>
<evidence type="ECO:0008006" key="4">
    <source>
        <dbReference type="Google" id="ProtNLM"/>
    </source>
</evidence>
<name>A0A1G8V7B7_9MICC</name>
<gene>
    <name evidence="2" type="ORF">SAMN05216555_11373</name>
</gene>
<dbReference type="RefSeq" id="WP_074590339.1">
    <property type="nucleotide sequence ID" value="NZ_FNEI01000013.1"/>
</dbReference>
<evidence type="ECO:0000256" key="1">
    <source>
        <dbReference type="SAM" id="MobiDB-lite"/>
    </source>
</evidence>
<proteinExistence type="predicted"/>
<accession>A0A1G8V7B7</accession>
<dbReference type="Proteomes" id="UP000182130">
    <property type="component" value="Unassembled WGS sequence"/>
</dbReference>
<evidence type="ECO:0000313" key="3">
    <source>
        <dbReference type="Proteomes" id="UP000182130"/>
    </source>
</evidence>
<dbReference type="OrthoDB" id="3296095at2"/>
<dbReference type="EMBL" id="FNEI01000013">
    <property type="protein sequence ID" value="SDJ61951.1"/>
    <property type="molecule type" value="Genomic_DNA"/>
</dbReference>
<dbReference type="STRING" id="1045773.SAMN05216555_11373"/>